<proteinExistence type="predicted"/>
<protein>
    <recommendedName>
        <fullName evidence="1">Helix-turn-helix domain-containing protein</fullName>
    </recommendedName>
</protein>
<dbReference type="EMBL" id="VSRR010052415">
    <property type="protein sequence ID" value="MPC79907.1"/>
    <property type="molecule type" value="Genomic_DNA"/>
</dbReference>
<dbReference type="AlphaFoldDB" id="A0A5B7IED2"/>
<feature type="domain" description="Helix-turn-helix" evidence="1">
    <location>
        <begin position="28"/>
        <end position="84"/>
    </location>
</feature>
<evidence type="ECO:0000313" key="3">
    <source>
        <dbReference type="Proteomes" id="UP000324222"/>
    </source>
</evidence>
<keyword evidence="3" id="KW-1185">Reference proteome</keyword>
<dbReference type="OrthoDB" id="6378814at2759"/>
<dbReference type="InterPro" id="IPR058912">
    <property type="entry name" value="HTH_animal"/>
</dbReference>
<evidence type="ECO:0000259" key="1">
    <source>
        <dbReference type="Pfam" id="PF26215"/>
    </source>
</evidence>
<reference evidence="2 3" key="1">
    <citation type="submission" date="2019-05" db="EMBL/GenBank/DDBJ databases">
        <title>Another draft genome of Portunus trituberculatus and its Hox gene families provides insights of decapod evolution.</title>
        <authorList>
            <person name="Jeong J.-H."/>
            <person name="Song I."/>
            <person name="Kim S."/>
            <person name="Choi T."/>
            <person name="Kim D."/>
            <person name="Ryu S."/>
            <person name="Kim W."/>
        </authorList>
    </citation>
    <scope>NUCLEOTIDE SEQUENCE [LARGE SCALE GENOMIC DNA]</scope>
    <source>
        <tissue evidence="2">Muscle</tissue>
    </source>
</reference>
<organism evidence="2 3">
    <name type="scientific">Portunus trituberculatus</name>
    <name type="common">Swimming crab</name>
    <name type="synonym">Neptunus trituberculatus</name>
    <dbReference type="NCBI Taxonomy" id="210409"/>
    <lineage>
        <taxon>Eukaryota</taxon>
        <taxon>Metazoa</taxon>
        <taxon>Ecdysozoa</taxon>
        <taxon>Arthropoda</taxon>
        <taxon>Crustacea</taxon>
        <taxon>Multicrustacea</taxon>
        <taxon>Malacostraca</taxon>
        <taxon>Eumalacostraca</taxon>
        <taxon>Eucarida</taxon>
        <taxon>Decapoda</taxon>
        <taxon>Pleocyemata</taxon>
        <taxon>Brachyura</taxon>
        <taxon>Eubrachyura</taxon>
        <taxon>Portunoidea</taxon>
        <taxon>Portunidae</taxon>
        <taxon>Portuninae</taxon>
        <taxon>Portunus</taxon>
    </lineage>
</organism>
<dbReference type="Proteomes" id="UP000324222">
    <property type="component" value="Unassembled WGS sequence"/>
</dbReference>
<comment type="caution">
    <text evidence="2">The sequence shown here is derived from an EMBL/GenBank/DDBJ whole genome shotgun (WGS) entry which is preliminary data.</text>
</comment>
<gene>
    <name evidence="2" type="ORF">E2C01_074463</name>
</gene>
<dbReference type="Pfam" id="PF26215">
    <property type="entry name" value="HTH_animal"/>
    <property type="match status" value="1"/>
</dbReference>
<name>A0A5B7IED2_PORTR</name>
<evidence type="ECO:0000313" key="2">
    <source>
        <dbReference type="EMBL" id="MPC79907.1"/>
    </source>
</evidence>
<sequence>MPFLDVLISQENEKLITTVYTKPTNLGYCLNGRSECPQKYKNSTIGTYIRRALTHCRMWKQVHKEIERSSQVLVNNGFSEKDIHQLTRKLIDSWYNKKEKREKRRY</sequence>
<accession>A0A5B7IED2</accession>